<comment type="similarity">
    <text evidence="1">Belongs to the MYG1 family.</text>
</comment>
<gene>
    <name evidence="2" type="ORF">UR64_C0008G0055</name>
</gene>
<dbReference type="EMBL" id="LBPY01000008">
    <property type="protein sequence ID" value="KKP66417.1"/>
    <property type="molecule type" value="Genomic_DNA"/>
</dbReference>
<dbReference type="PANTHER" id="PTHR11215:SF1">
    <property type="entry name" value="MYG1 EXONUCLEASE"/>
    <property type="match status" value="1"/>
</dbReference>
<evidence type="ECO:0000256" key="1">
    <source>
        <dbReference type="ARBA" id="ARBA00010105"/>
    </source>
</evidence>
<dbReference type="Pfam" id="PF03690">
    <property type="entry name" value="MYG1_exonuc"/>
    <property type="match status" value="1"/>
</dbReference>
<comment type="caution">
    <text evidence="2">The sequence shown here is derived from an EMBL/GenBank/DDBJ whole genome shotgun (WGS) entry which is preliminary data.</text>
</comment>
<dbReference type="InterPro" id="IPR003226">
    <property type="entry name" value="MYG1_exonuclease"/>
</dbReference>
<evidence type="ECO:0000313" key="3">
    <source>
        <dbReference type="Proteomes" id="UP000034952"/>
    </source>
</evidence>
<accession>A0A0G0EGG1</accession>
<protein>
    <recommendedName>
        <fullName evidence="4">Metal-dependent protein hydrolase</fullName>
    </recommendedName>
</protein>
<dbReference type="PATRIC" id="fig|1618761.3.peg.455"/>
<dbReference type="GO" id="GO:0005737">
    <property type="term" value="C:cytoplasm"/>
    <property type="evidence" value="ECO:0007669"/>
    <property type="project" value="TreeGrafter"/>
</dbReference>
<dbReference type="AlphaFoldDB" id="A0A0G0EGG1"/>
<organism evidence="2 3">
    <name type="scientific">Candidatus Nomurabacteria bacterium GW2011_GWE1_35_16</name>
    <dbReference type="NCBI Taxonomy" id="1618761"/>
    <lineage>
        <taxon>Bacteria</taxon>
        <taxon>Candidatus Nomuraibacteriota</taxon>
    </lineage>
</organism>
<dbReference type="PANTHER" id="PTHR11215">
    <property type="entry name" value="METAL DEPENDENT HYDROLASE - RELATED"/>
    <property type="match status" value="1"/>
</dbReference>
<evidence type="ECO:0008006" key="4">
    <source>
        <dbReference type="Google" id="ProtNLM"/>
    </source>
</evidence>
<evidence type="ECO:0000313" key="2">
    <source>
        <dbReference type="EMBL" id="KKP66417.1"/>
    </source>
</evidence>
<dbReference type="Proteomes" id="UP000034952">
    <property type="component" value="Unassembled WGS sequence"/>
</dbReference>
<name>A0A0G0EGG1_9BACT</name>
<proteinExistence type="inferred from homology"/>
<sequence length="295" mass="33881">MSIFKKKKICVTHNGSFHADDLFATAALSILNNGNIKIVRTRDEKWFEKGDYVYDVGGIYDPVVDKFDHHQEGGAGNRENGMPYSSFGLIWKKYGEEVCGSKEVAQKIDTKLVQSIDAFDNGINLFDVKGEVGPYIIQSIFFNFRPSWKEKQDYDSCFIKLIPFVVEILKREIINTRDEFEAESIVRKAYNEAEDKRVIIFNGNYPWFETINEYSEPLYIISRKGDLWRAEAVRKEKNNFANRKPFPEEWAGKRDDVMAQASGVPDAIFCHNGRYLVVAKSKEGIMELVKKALLA</sequence>
<reference evidence="2 3" key="1">
    <citation type="journal article" date="2015" name="Nature">
        <title>rRNA introns, odd ribosomes, and small enigmatic genomes across a large radiation of phyla.</title>
        <authorList>
            <person name="Brown C.T."/>
            <person name="Hug L.A."/>
            <person name="Thomas B.C."/>
            <person name="Sharon I."/>
            <person name="Castelle C.J."/>
            <person name="Singh A."/>
            <person name="Wilkins M.J."/>
            <person name="Williams K.H."/>
            <person name="Banfield J.F."/>
        </authorList>
    </citation>
    <scope>NUCLEOTIDE SEQUENCE [LARGE SCALE GENOMIC DNA]</scope>
</reference>